<evidence type="ECO:0000313" key="6">
    <source>
        <dbReference type="EMBL" id="CAB4220523.1"/>
    </source>
</evidence>
<evidence type="ECO:0000313" key="4">
    <source>
        <dbReference type="EMBL" id="CAB4179058.1"/>
    </source>
</evidence>
<organism evidence="3">
    <name type="scientific">uncultured Caudovirales phage</name>
    <dbReference type="NCBI Taxonomy" id="2100421"/>
    <lineage>
        <taxon>Viruses</taxon>
        <taxon>Duplodnaviria</taxon>
        <taxon>Heunggongvirae</taxon>
        <taxon>Uroviricota</taxon>
        <taxon>Caudoviricetes</taxon>
        <taxon>Peduoviridae</taxon>
        <taxon>Maltschvirus</taxon>
        <taxon>Maltschvirus maltsch</taxon>
    </lineage>
</organism>
<evidence type="ECO:0000313" key="5">
    <source>
        <dbReference type="EMBL" id="CAB4188312.1"/>
    </source>
</evidence>
<dbReference type="EMBL" id="LR796511">
    <property type="protein sequence ID" value="CAB4148575.1"/>
    <property type="molecule type" value="Genomic_DNA"/>
</dbReference>
<dbReference type="EMBL" id="LR797123">
    <property type="protein sequence ID" value="CAB4188312.1"/>
    <property type="molecule type" value="Genomic_DNA"/>
</dbReference>
<evidence type="ECO:0000313" key="2">
    <source>
        <dbReference type="EMBL" id="CAB4167677.1"/>
    </source>
</evidence>
<sequence>MDEDKTIAIVNILFERIIAINPAFKQAWPTEHEFKLTKKEWIVAFTDAKLNDIEQVKIGLAVMRMNPSPFIPSPGQFILWCRPIKPQTDTRDEDFFKSNRLESDEHKLKRRENGQKHISELLKHLRK</sequence>
<dbReference type="EMBL" id="LR796975">
    <property type="protein sequence ID" value="CAB4179058.1"/>
    <property type="molecule type" value="Genomic_DNA"/>
</dbReference>
<dbReference type="EMBL" id="LR796903">
    <property type="protein sequence ID" value="CAB4173594.1"/>
    <property type="molecule type" value="Genomic_DNA"/>
</dbReference>
<dbReference type="EMBL" id="LR797494">
    <property type="protein sequence ID" value="CAB4220523.1"/>
    <property type="molecule type" value="Genomic_DNA"/>
</dbReference>
<reference evidence="3" key="1">
    <citation type="submission" date="2020-05" db="EMBL/GenBank/DDBJ databases">
        <authorList>
            <person name="Chiriac C."/>
            <person name="Salcher M."/>
            <person name="Ghai R."/>
            <person name="Kavagutti S V."/>
        </authorList>
    </citation>
    <scope>NUCLEOTIDE SEQUENCE</scope>
</reference>
<accession>A0A6J5Q1Y1</accession>
<dbReference type="EMBL" id="LR796809">
    <property type="protein sequence ID" value="CAB4167677.1"/>
    <property type="molecule type" value="Genomic_DNA"/>
</dbReference>
<dbReference type="Pfam" id="PF06992">
    <property type="entry name" value="Phage_lambda_P"/>
    <property type="match status" value="1"/>
</dbReference>
<evidence type="ECO:0000313" key="1">
    <source>
        <dbReference type="EMBL" id="CAB4148575.1"/>
    </source>
</evidence>
<protein>
    <submittedName>
        <fullName evidence="3">Replication P</fullName>
    </submittedName>
</protein>
<evidence type="ECO:0000313" key="3">
    <source>
        <dbReference type="EMBL" id="CAB4173594.1"/>
    </source>
</evidence>
<gene>
    <name evidence="4" type="ORF">UFOVP1026_26</name>
    <name evidence="5" type="ORF">UFOVP1180_10</name>
    <name evidence="6" type="ORF">UFOVP1629_46</name>
    <name evidence="1" type="ORF">UFOVP527_16</name>
    <name evidence="2" type="ORF">UFOVP855_39</name>
    <name evidence="3" type="ORF">UFOVP954_35</name>
</gene>
<name>A0A6J5Q1Y1_9CAUD</name>
<proteinExistence type="predicted"/>
<dbReference type="GO" id="GO:0006270">
    <property type="term" value="P:DNA replication initiation"/>
    <property type="evidence" value="ECO:0007669"/>
    <property type="project" value="InterPro"/>
</dbReference>
<dbReference type="InterPro" id="IPR009731">
    <property type="entry name" value="P-like"/>
</dbReference>